<dbReference type="HAMAP" id="MF_00910">
    <property type="entry name" value="FtsL"/>
    <property type="match status" value="1"/>
</dbReference>
<reference evidence="11" key="1">
    <citation type="submission" date="2015-11" db="EMBL/GenBank/DDBJ databases">
        <authorList>
            <person name="Seth-Smith H.M.B."/>
        </authorList>
    </citation>
    <scope>NUCLEOTIDE SEQUENCE [LARGE SCALE GENOMIC DNA]</scope>
    <source>
        <strain evidence="11">2013Ark11</strain>
    </source>
</reference>
<keyword evidence="6 8" id="KW-0472">Membrane</keyword>
<dbReference type="OrthoDB" id="5298556at2"/>
<evidence type="ECO:0000256" key="5">
    <source>
        <dbReference type="ARBA" id="ARBA00022989"/>
    </source>
</evidence>
<keyword evidence="5 8" id="KW-1133">Transmembrane helix</keyword>
<evidence type="ECO:0000256" key="3">
    <source>
        <dbReference type="ARBA" id="ARBA00022618"/>
    </source>
</evidence>
<evidence type="ECO:0000256" key="7">
    <source>
        <dbReference type="ARBA" id="ARBA00023306"/>
    </source>
</evidence>
<evidence type="ECO:0000256" key="9">
    <source>
        <dbReference type="NCBIfam" id="TIGR02209"/>
    </source>
</evidence>
<dbReference type="Proteomes" id="UP000198651">
    <property type="component" value="Chromosome I"/>
</dbReference>
<evidence type="ECO:0000256" key="1">
    <source>
        <dbReference type="ARBA" id="ARBA00004401"/>
    </source>
</evidence>
<name>A0A0S4M5Q8_9BURK</name>
<evidence type="ECO:0000256" key="8">
    <source>
        <dbReference type="HAMAP-Rule" id="MF_00910"/>
    </source>
</evidence>
<keyword evidence="3 8" id="KW-0132">Cell division</keyword>
<gene>
    <name evidence="8" type="primary">ftsL</name>
    <name evidence="10" type="ORF">Ark11_0628</name>
</gene>
<evidence type="ECO:0000313" key="11">
    <source>
        <dbReference type="Proteomes" id="UP000198651"/>
    </source>
</evidence>
<dbReference type="Pfam" id="PF04999">
    <property type="entry name" value="FtsL"/>
    <property type="match status" value="1"/>
</dbReference>
<organism evidence="10 11">
    <name type="scientific">Candidatus Ichthyocystis hellenicum</name>
    <dbReference type="NCBI Taxonomy" id="1561003"/>
    <lineage>
        <taxon>Bacteria</taxon>
        <taxon>Pseudomonadati</taxon>
        <taxon>Pseudomonadota</taxon>
        <taxon>Betaproteobacteria</taxon>
        <taxon>Burkholderiales</taxon>
        <taxon>Candidatus Ichthyocystis</taxon>
    </lineage>
</organism>
<keyword evidence="8" id="KW-0997">Cell inner membrane</keyword>
<sequence length="92" mass="10546">MRLGRLDVLLVIILLATSMGLVFSRYQARKLYFSITQQQSIARELDVKFSQLQLEETAYSMRFRLQGIASRRLGLVAPKNTRVVRLSSRSAN</sequence>
<dbReference type="STRING" id="1561003.Ark11_0628"/>
<proteinExistence type="inferred from homology"/>
<dbReference type="GO" id="GO:0043093">
    <property type="term" value="P:FtsZ-dependent cytokinesis"/>
    <property type="evidence" value="ECO:0007669"/>
    <property type="project" value="UniProtKB-UniRule"/>
</dbReference>
<keyword evidence="7 8" id="KW-0131">Cell cycle</keyword>
<keyword evidence="2 8" id="KW-1003">Cell membrane</keyword>
<evidence type="ECO:0000313" key="10">
    <source>
        <dbReference type="EMBL" id="CUT17464.1"/>
    </source>
</evidence>
<evidence type="ECO:0000256" key="2">
    <source>
        <dbReference type="ARBA" id="ARBA00022475"/>
    </source>
</evidence>
<comment type="subcellular location">
    <subcellularLocation>
        <location evidence="8">Cell inner membrane</location>
        <topology evidence="8">Single-pass type II membrane protein</topology>
    </subcellularLocation>
    <subcellularLocation>
        <location evidence="1">Cell membrane</location>
        <topology evidence="1">Single-pass type II membrane protein</topology>
    </subcellularLocation>
    <text evidence="8">Localizes to the division septum where it forms a ring structure.</text>
</comment>
<dbReference type="PANTHER" id="PTHR37479:SF1">
    <property type="entry name" value="CELL DIVISION PROTEIN FTSL"/>
    <property type="match status" value="1"/>
</dbReference>
<accession>A0A0S4M5Q8</accession>
<comment type="subunit">
    <text evidence="8">Part of a complex composed of FtsB, FtsL and FtsQ.</text>
</comment>
<comment type="function">
    <text evidence="8">Essential cell division protein. May link together the upstream cell division proteins, which are predominantly cytoplasmic, with the downstream cell division proteins, which are predominantly periplasmic.</text>
</comment>
<dbReference type="GO" id="GO:0032153">
    <property type="term" value="C:cell division site"/>
    <property type="evidence" value="ECO:0007669"/>
    <property type="project" value="UniProtKB-UniRule"/>
</dbReference>
<keyword evidence="11" id="KW-1185">Reference proteome</keyword>
<dbReference type="InterPro" id="IPR011922">
    <property type="entry name" value="Cell_div_FtsL"/>
</dbReference>
<evidence type="ECO:0000256" key="6">
    <source>
        <dbReference type="ARBA" id="ARBA00023136"/>
    </source>
</evidence>
<dbReference type="PANTHER" id="PTHR37479">
    <property type="entry name" value="CELL DIVISION PROTEIN FTSL"/>
    <property type="match status" value="1"/>
</dbReference>
<keyword evidence="4 8" id="KW-0812">Transmembrane</keyword>
<dbReference type="GO" id="GO:0005886">
    <property type="term" value="C:plasma membrane"/>
    <property type="evidence" value="ECO:0007669"/>
    <property type="project" value="UniProtKB-SubCell"/>
</dbReference>
<dbReference type="NCBIfam" id="TIGR02209">
    <property type="entry name" value="ftsL_broad"/>
    <property type="match status" value="1"/>
</dbReference>
<dbReference type="RefSeq" id="WP_157722250.1">
    <property type="nucleotide sequence ID" value="NZ_FLSL01000085.1"/>
</dbReference>
<dbReference type="EMBL" id="LN906597">
    <property type="protein sequence ID" value="CUT17464.1"/>
    <property type="molecule type" value="Genomic_DNA"/>
</dbReference>
<evidence type="ECO:0000256" key="4">
    <source>
        <dbReference type="ARBA" id="ARBA00022692"/>
    </source>
</evidence>
<dbReference type="AlphaFoldDB" id="A0A0S4M5Q8"/>
<protein>
    <recommendedName>
        <fullName evidence="8 9">Cell division protein FtsL</fullName>
    </recommendedName>
</protein>
<comment type="similarity">
    <text evidence="8">Belongs to the FtsL family.</text>
</comment>